<dbReference type="RefSeq" id="WP_142085801.1">
    <property type="nucleotide sequence ID" value="NZ_VFPT01000005.1"/>
</dbReference>
<gene>
    <name evidence="2" type="ORF">BD293_4435</name>
    <name evidence="3" type="ORF">BD293_4485</name>
    <name evidence="1" type="ORF">BD293_4580</name>
</gene>
<proteinExistence type="predicted"/>
<reference evidence="3 4" key="1">
    <citation type="submission" date="2019-06" db="EMBL/GenBank/DDBJ databases">
        <title>Genomic Encyclopedia of Archaeal and Bacterial Type Strains, Phase II (KMG-II): from individual species to whole genera.</title>
        <authorList>
            <person name="Goeker M."/>
        </authorList>
    </citation>
    <scope>NUCLEOTIDE SEQUENCE [LARGE SCALE GENOMIC DNA]</scope>
    <source>
        <strain evidence="3 4">DSM 18423</strain>
    </source>
</reference>
<evidence type="ECO:0000313" key="4">
    <source>
        <dbReference type="Proteomes" id="UP000320582"/>
    </source>
</evidence>
<accession>A0A543K401</accession>
<protein>
    <submittedName>
        <fullName evidence="3">Uncharacterized protein</fullName>
    </submittedName>
</protein>
<dbReference type="AlphaFoldDB" id="A0A543K401"/>
<dbReference type="Proteomes" id="UP000320582">
    <property type="component" value="Unassembled WGS sequence"/>
</dbReference>
<evidence type="ECO:0000313" key="2">
    <source>
        <dbReference type="EMBL" id="TQM89754.1"/>
    </source>
</evidence>
<evidence type="ECO:0000313" key="1">
    <source>
        <dbReference type="EMBL" id="TQM89558.1"/>
    </source>
</evidence>
<dbReference type="EMBL" id="VFPT01000006">
    <property type="protein sequence ID" value="TQM89558.1"/>
    <property type="molecule type" value="Genomic_DNA"/>
</dbReference>
<dbReference type="EMBL" id="VFPT01000005">
    <property type="protein sequence ID" value="TQM89799.1"/>
    <property type="molecule type" value="Genomic_DNA"/>
</dbReference>
<evidence type="ECO:0000313" key="3">
    <source>
        <dbReference type="EMBL" id="TQM89799.1"/>
    </source>
</evidence>
<comment type="caution">
    <text evidence="3">The sequence shown here is derived from an EMBL/GenBank/DDBJ whole genome shotgun (WGS) entry which is preliminary data.</text>
</comment>
<name>A0A543K401_9RHOB</name>
<sequence length="119" mass="13350">MKDAFCRIEGREITDHEARAIVKAIANLRAVFAPFVAASPDTIPNYASVPYRPKGSTKSYQITPCPKRGAGFYIVAITPHDKNHYGMPLYQPETVTVWLDIAPLYVPTRKEDCHDLEIC</sequence>
<organism evidence="3 4">
    <name type="scientific">Roseinatronobacter monicus</name>
    <dbReference type="NCBI Taxonomy" id="393481"/>
    <lineage>
        <taxon>Bacteria</taxon>
        <taxon>Pseudomonadati</taxon>
        <taxon>Pseudomonadota</taxon>
        <taxon>Alphaproteobacteria</taxon>
        <taxon>Rhodobacterales</taxon>
        <taxon>Paracoccaceae</taxon>
        <taxon>Roseinatronobacter</taxon>
    </lineage>
</organism>
<dbReference type="EMBL" id="VFPT01000005">
    <property type="protein sequence ID" value="TQM89754.1"/>
    <property type="molecule type" value="Genomic_DNA"/>
</dbReference>
<keyword evidence="4" id="KW-1185">Reference proteome</keyword>